<name>M8BD69_AEGTA</name>
<evidence type="ECO:0000256" key="1">
    <source>
        <dbReference type="SAM" id="MobiDB-lite"/>
    </source>
</evidence>
<organism evidence="2">
    <name type="scientific">Aegilops tauschii</name>
    <name type="common">Tausch's goatgrass</name>
    <name type="synonym">Aegilops squarrosa</name>
    <dbReference type="NCBI Taxonomy" id="37682"/>
    <lineage>
        <taxon>Eukaryota</taxon>
        <taxon>Viridiplantae</taxon>
        <taxon>Streptophyta</taxon>
        <taxon>Embryophyta</taxon>
        <taxon>Tracheophyta</taxon>
        <taxon>Spermatophyta</taxon>
        <taxon>Magnoliopsida</taxon>
        <taxon>Liliopsida</taxon>
        <taxon>Poales</taxon>
        <taxon>Poaceae</taxon>
        <taxon>BOP clade</taxon>
        <taxon>Pooideae</taxon>
        <taxon>Triticodae</taxon>
        <taxon>Triticeae</taxon>
        <taxon>Triticinae</taxon>
        <taxon>Aegilops</taxon>
    </lineage>
</organism>
<dbReference type="AlphaFoldDB" id="M8BD69"/>
<proteinExistence type="predicted"/>
<sequence>MFDRVKHDREAARRGGVRNLPRRRMPSPESYTAARRPRHTPFYSKAPPWSGSFIITVITPSC</sequence>
<evidence type="ECO:0000313" key="2">
    <source>
        <dbReference type="EnsemblPlants" id="EMT11620"/>
    </source>
</evidence>
<accession>M8BD69</accession>
<protein>
    <submittedName>
        <fullName evidence="2">Uncharacterized protein</fullName>
    </submittedName>
</protein>
<dbReference type="EnsemblPlants" id="EMT11620">
    <property type="protein sequence ID" value="EMT11620"/>
    <property type="gene ID" value="F775_43593"/>
</dbReference>
<reference evidence="2" key="1">
    <citation type="submission" date="2015-06" db="UniProtKB">
        <authorList>
            <consortium name="EnsemblPlants"/>
        </authorList>
    </citation>
    <scope>IDENTIFICATION</scope>
</reference>
<feature type="compositionally biased region" description="Basic and acidic residues" evidence="1">
    <location>
        <begin position="1"/>
        <end position="13"/>
    </location>
</feature>
<feature type="region of interest" description="Disordered" evidence="1">
    <location>
        <begin position="1"/>
        <end position="42"/>
    </location>
</feature>